<feature type="signal peptide" evidence="9">
    <location>
        <begin position="1"/>
        <end position="26"/>
    </location>
</feature>
<evidence type="ECO:0000256" key="9">
    <source>
        <dbReference type="SAM" id="SignalP"/>
    </source>
</evidence>
<dbReference type="Gene3D" id="3.30.1370.120">
    <property type="match status" value="1"/>
</dbReference>
<evidence type="ECO:0000256" key="7">
    <source>
        <dbReference type="RuleBase" id="RU004003"/>
    </source>
</evidence>
<keyword evidence="4" id="KW-0653">Protein transport</keyword>
<evidence type="ECO:0000256" key="5">
    <source>
        <dbReference type="ARBA" id="ARBA00023136"/>
    </source>
</evidence>
<dbReference type="PANTHER" id="PTHR30604">
    <property type="entry name" value="PROTEIN TRANSPORT PROTEIN HOFQ"/>
    <property type="match status" value="1"/>
</dbReference>
<dbReference type="Pfam" id="PF11741">
    <property type="entry name" value="AMIN"/>
    <property type="match status" value="2"/>
</dbReference>
<dbReference type="SMART" id="SM00965">
    <property type="entry name" value="STN"/>
    <property type="match status" value="1"/>
</dbReference>
<dbReference type="InterPro" id="IPR011662">
    <property type="entry name" value="Secretin/TonB_short_N"/>
</dbReference>
<comment type="caution">
    <text evidence="11">The sequence shown here is derived from an EMBL/GenBank/DDBJ whole genome shotgun (WGS) entry which is preliminary data.</text>
</comment>
<dbReference type="InterPro" id="IPR001775">
    <property type="entry name" value="GspD/PilQ"/>
</dbReference>
<dbReference type="InterPro" id="IPR038591">
    <property type="entry name" value="NolW-like_sf"/>
</dbReference>
<reference evidence="11 12" key="1">
    <citation type="submission" date="2024-07" db="EMBL/GenBank/DDBJ databases">
        <title>Uliginosibacterium paludis KCTC:42655.</title>
        <authorList>
            <person name="Kim M.K."/>
        </authorList>
    </citation>
    <scope>NUCLEOTIDE SEQUENCE [LARGE SCALE GENOMIC DNA]</scope>
    <source>
        <strain evidence="11 12">KCTC 42655</strain>
    </source>
</reference>
<evidence type="ECO:0000313" key="12">
    <source>
        <dbReference type="Proteomes" id="UP001548590"/>
    </source>
</evidence>
<dbReference type="Pfam" id="PF00263">
    <property type="entry name" value="Secretin"/>
    <property type="match status" value="1"/>
</dbReference>
<dbReference type="InterPro" id="IPR005644">
    <property type="entry name" value="NolW-like"/>
</dbReference>
<accession>A0ABV2CP07</accession>
<feature type="chain" id="PRO_5047379218" evidence="9">
    <location>
        <begin position="27"/>
        <end position="712"/>
    </location>
</feature>
<evidence type="ECO:0000259" key="10">
    <source>
        <dbReference type="SMART" id="SM00965"/>
    </source>
</evidence>
<dbReference type="RefSeq" id="WP_345925109.1">
    <property type="nucleotide sequence ID" value="NZ_JBDIVF010000002.1"/>
</dbReference>
<evidence type="ECO:0000256" key="6">
    <source>
        <dbReference type="ARBA" id="ARBA00023237"/>
    </source>
</evidence>
<dbReference type="PANTHER" id="PTHR30604:SF1">
    <property type="entry name" value="DNA UTILIZATION PROTEIN HOFQ"/>
    <property type="match status" value="1"/>
</dbReference>
<evidence type="ECO:0000256" key="4">
    <source>
        <dbReference type="ARBA" id="ARBA00022927"/>
    </source>
</evidence>
<evidence type="ECO:0000256" key="2">
    <source>
        <dbReference type="ARBA" id="ARBA00022448"/>
    </source>
</evidence>
<keyword evidence="3 9" id="KW-0732">Signal</keyword>
<evidence type="ECO:0000256" key="8">
    <source>
        <dbReference type="RuleBase" id="RU004004"/>
    </source>
</evidence>
<dbReference type="Pfam" id="PF03958">
    <property type="entry name" value="Secretin_N"/>
    <property type="match status" value="1"/>
</dbReference>
<dbReference type="EMBL" id="JBEWLZ010000003">
    <property type="protein sequence ID" value="MET1489639.1"/>
    <property type="molecule type" value="Genomic_DNA"/>
</dbReference>
<keyword evidence="2 8" id="KW-0813">Transport</keyword>
<proteinExistence type="inferred from homology"/>
<evidence type="ECO:0000256" key="1">
    <source>
        <dbReference type="ARBA" id="ARBA00004370"/>
    </source>
</evidence>
<sequence length="712" mass="76953">MKTVTRFIAPVLCALIGAFSVGAALAQSTPPVPAAAEGKNAIESIQASQSGGGIQIKVGLKQALEGQIGSFSVSNPARIAIDLPGTSNATGKTVQPVGEGDVRNINIVQVADRTRLVINLLRPLSYETRVEGNNLVISLAVATAKSPEATTTARFAEQKGGPDNHAIRDIAFRRGKDGEGRVVIDLSDANTGIDIRQSGSNLVVDFLKTSLPERLRKSLDVTDFGTPVTNVTTTQQNGSVRMVVKPTGLWEHNAYQTDNQFVLEVKSVQEDPRKLVQGTSRAVKYAGEKLSLNFQNIDVRSVLQVISDFTNFNIITSDSVTGSLTLRLKDVPWDQALEIILQAKGLDSRKNGNVIWIAPREELAAREKLELESKAQVNDLEPLRTETFQINYHSAKIIFDNVLKDKDKTILSKRGSVIADERSNKLIVTDTPGRLDDVRRMLNDIDIPSRQVLIEAQIIEAEDTFQRNLGARFGIHSTGGTSNGRNAVGSTITDTGYHTGQVSDTPDFLTDGTMWNGAASAISGQQAGSFALTLWNAAATRFLNLEISALEADGRGRVVSRPRVMTADQIEAVIEQGVEIPYQQATSSGATSVSFRKANLALKVKPQITPDGRVSMALDINKDTPNTTISTGAGIAIDTKHVKTDVLVENGGTVVIGGIFQQTVTGTLYKVPLLGDIPVLGFFFRQDSKKDNKTELMVFITPKILTDQVVFR</sequence>
<dbReference type="InterPro" id="IPR004846">
    <property type="entry name" value="T2SS/T3SS_dom"/>
</dbReference>
<dbReference type="Proteomes" id="UP001548590">
    <property type="component" value="Unassembled WGS sequence"/>
</dbReference>
<dbReference type="InterPro" id="IPR051808">
    <property type="entry name" value="Type_IV_pilus_biogenesis"/>
</dbReference>
<evidence type="ECO:0000256" key="3">
    <source>
        <dbReference type="ARBA" id="ARBA00022729"/>
    </source>
</evidence>
<dbReference type="Gene3D" id="2.60.40.3500">
    <property type="match status" value="1"/>
</dbReference>
<dbReference type="Gene3D" id="3.30.1370.130">
    <property type="match status" value="1"/>
</dbReference>
<evidence type="ECO:0000313" key="11">
    <source>
        <dbReference type="EMBL" id="MET1489639.1"/>
    </source>
</evidence>
<dbReference type="PRINTS" id="PR00811">
    <property type="entry name" value="BCTERIALGSPD"/>
</dbReference>
<name>A0ABV2CP07_9RHOO</name>
<comment type="similarity">
    <text evidence="7">Belongs to the bacterial secretin family.</text>
</comment>
<dbReference type="InterPro" id="IPR021731">
    <property type="entry name" value="AMIN_dom"/>
</dbReference>
<dbReference type="Gene3D" id="2.60.40.3470">
    <property type="match status" value="1"/>
</dbReference>
<dbReference type="InterPro" id="IPR013355">
    <property type="entry name" value="Pilus_4_PilQ"/>
</dbReference>
<gene>
    <name evidence="11" type="ORF">ABVT11_07350</name>
</gene>
<dbReference type="NCBIfam" id="TIGR02515">
    <property type="entry name" value="IV_pilus_PilQ"/>
    <property type="match status" value="1"/>
</dbReference>
<feature type="domain" description="Secretin/TonB short N-terminal" evidence="10">
    <location>
        <begin position="312"/>
        <end position="360"/>
    </location>
</feature>
<keyword evidence="12" id="KW-1185">Reference proteome</keyword>
<organism evidence="11 12">
    <name type="scientific">Uliginosibacterium paludis</name>
    <dbReference type="NCBI Taxonomy" id="1615952"/>
    <lineage>
        <taxon>Bacteria</taxon>
        <taxon>Pseudomonadati</taxon>
        <taxon>Pseudomonadota</taxon>
        <taxon>Betaproteobacteria</taxon>
        <taxon>Rhodocyclales</taxon>
        <taxon>Zoogloeaceae</taxon>
        <taxon>Uliginosibacterium</taxon>
    </lineage>
</organism>
<protein>
    <submittedName>
        <fullName evidence="11">Type IV pilus secretin PilQ</fullName>
    </submittedName>
</protein>
<keyword evidence="6" id="KW-0998">Cell outer membrane</keyword>
<comment type="subcellular location">
    <subcellularLocation>
        <location evidence="8">Cell outer membrane</location>
    </subcellularLocation>
    <subcellularLocation>
        <location evidence="1">Membrane</location>
    </subcellularLocation>
</comment>
<dbReference type="Pfam" id="PF07660">
    <property type="entry name" value="STN"/>
    <property type="match status" value="1"/>
</dbReference>
<keyword evidence="5" id="KW-0472">Membrane</keyword>